<feature type="binding site" evidence="2">
    <location>
        <position position="176"/>
    </location>
    <ligand>
        <name>dihydroxyacetone phosphate</name>
        <dbReference type="ChEBI" id="CHEBI:57642"/>
    </ligand>
</feature>
<feature type="binding site" evidence="3">
    <location>
        <position position="81"/>
    </location>
    <ligand>
        <name>Zn(2+)</name>
        <dbReference type="ChEBI" id="CHEBI:29105"/>
        <label>1</label>
        <note>catalytic</note>
    </ligand>
</feature>
<evidence type="ECO:0000256" key="2">
    <source>
        <dbReference type="PIRSR" id="PIRSR001359-2"/>
    </source>
</evidence>
<feature type="binding site" evidence="2">
    <location>
        <begin position="225"/>
        <end position="228"/>
    </location>
    <ligand>
        <name>dihydroxyacetone phosphate</name>
        <dbReference type="ChEBI" id="CHEBI:57642"/>
    </ligand>
</feature>
<evidence type="ECO:0000256" key="1">
    <source>
        <dbReference type="PIRSR" id="PIRSR001359-1"/>
    </source>
</evidence>
<feature type="active site" description="Proton donor" evidence="1">
    <location>
        <position position="80"/>
    </location>
</feature>
<evidence type="ECO:0000313" key="4">
    <source>
        <dbReference type="EMBL" id="GEP81899.1"/>
    </source>
</evidence>
<dbReference type="PROSITE" id="PS00806">
    <property type="entry name" value="ALDOLASE_CLASS_II_2"/>
    <property type="match status" value="1"/>
</dbReference>
<sequence>MKKYILEAFKKRYAIPQININGLVWIEGVLAAAEEQQSPIILGTTDKNISFLGGYDFIAYVIKKKVKAMNISVPVILHLDHGLSVEGCHKAIDAGYDSVMYDGSKLPIDENVELTRQVVNYAQRNKVYVEGEVGAVGGTEDGLTNDLKYASIEDCKQLVYESGIDTLAPALGSVHGEYKGEPDLDFDRMKQINKMLNIPLVLHGASGLSDEDVTKAISYGHAKINFNTEINMAWSRTLRDYLIDNPLVYSPQEIIKPSTQAIKNKVSEIIKKCNSNNQA</sequence>
<dbReference type="GeneID" id="69903930"/>
<protein>
    <submittedName>
        <fullName evidence="4">6-phospho-5-dehydro-2-deoxy-D-gluconate aldolase</fullName>
    </submittedName>
    <submittedName>
        <fullName evidence="5">Ketose-bisphosphate aldolase</fullName>
    </submittedName>
</protein>
<dbReference type="Proteomes" id="UP000321040">
    <property type="component" value="Unassembled WGS sequence"/>
</dbReference>
<dbReference type="PROSITE" id="PS00602">
    <property type="entry name" value="ALDOLASE_CLASS_II_1"/>
    <property type="match status" value="1"/>
</dbReference>
<keyword evidence="3" id="KW-0862">Zinc</keyword>
<dbReference type="SUPFAM" id="SSF51569">
    <property type="entry name" value="Aldolase"/>
    <property type="match status" value="1"/>
</dbReference>
<dbReference type="InterPro" id="IPR050246">
    <property type="entry name" value="Class_II_FBP_aldolase"/>
</dbReference>
<dbReference type="GO" id="GO:0005975">
    <property type="term" value="P:carbohydrate metabolic process"/>
    <property type="evidence" value="ECO:0007669"/>
    <property type="project" value="InterPro"/>
</dbReference>
<dbReference type="PIRSF" id="PIRSF001359">
    <property type="entry name" value="F_bP_aldolase_II"/>
    <property type="match status" value="1"/>
</dbReference>
<dbReference type="GO" id="GO:0016832">
    <property type="term" value="F:aldehyde-lyase activity"/>
    <property type="evidence" value="ECO:0007669"/>
    <property type="project" value="InterPro"/>
</dbReference>
<keyword evidence="3" id="KW-0479">Metal-binding</keyword>
<dbReference type="CDD" id="cd00947">
    <property type="entry name" value="TBP_aldolase_IIB"/>
    <property type="match status" value="1"/>
</dbReference>
<feature type="binding site" evidence="3">
    <location>
        <position position="203"/>
    </location>
    <ligand>
        <name>Zn(2+)</name>
        <dbReference type="ChEBI" id="CHEBI:29105"/>
        <label>1</label>
        <note>catalytic</note>
    </ligand>
</feature>
<dbReference type="NCBIfam" id="TIGR00167">
    <property type="entry name" value="cbbA"/>
    <property type="match status" value="1"/>
</dbReference>
<evidence type="ECO:0000313" key="7">
    <source>
        <dbReference type="Proteomes" id="UP000706163"/>
    </source>
</evidence>
<evidence type="ECO:0000313" key="6">
    <source>
        <dbReference type="Proteomes" id="UP000321040"/>
    </source>
</evidence>
<dbReference type="OrthoDB" id="9803995at2"/>
<dbReference type="KEGG" id="skl:C7J89_01140"/>
<name>A0A921GWK7_9STAP</name>
<feature type="binding site" evidence="2">
    <location>
        <begin position="204"/>
        <end position="206"/>
    </location>
    <ligand>
        <name>dihydroxyacetone phosphate</name>
        <dbReference type="ChEBI" id="CHEBI:57642"/>
    </ligand>
</feature>
<dbReference type="EMBL" id="DYVT01000028">
    <property type="protein sequence ID" value="HJF67152.1"/>
    <property type="molecule type" value="Genomic_DNA"/>
</dbReference>
<keyword evidence="6" id="KW-1185">Reference proteome</keyword>
<evidence type="ECO:0000313" key="5">
    <source>
        <dbReference type="EMBL" id="HJF67152.1"/>
    </source>
</evidence>
<proteinExistence type="predicted"/>
<gene>
    <name evidence="4" type="primary">iolJ_1</name>
    <name evidence="5" type="ORF">K8V85_02470</name>
    <name evidence="4" type="ORF">SKL01_10770</name>
</gene>
<dbReference type="Gene3D" id="3.20.20.70">
    <property type="entry name" value="Aldolase class I"/>
    <property type="match status" value="1"/>
</dbReference>
<dbReference type="InterPro" id="IPR013785">
    <property type="entry name" value="Aldolase_TIM"/>
</dbReference>
<comment type="caution">
    <text evidence="5">The sequence shown here is derived from an EMBL/GenBank/DDBJ whole genome shotgun (WGS) entry which is preliminary data.</text>
</comment>
<dbReference type="PANTHER" id="PTHR30304">
    <property type="entry name" value="D-TAGATOSE-1,6-BISPHOSPHATE ALDOLASE"/>
    <property type="match status" value="1"/>
</dbReference>
<dbReference type="AlphaFoldDB" id="A0A921GWK7"/>
<dbReference type="PANTHER" id="PTHR30304:SF0">
    <property type="entry name" value="D-TAGATOSE-1,6-BISPHOSPHATE ALDOLASE SUBUNIT GATY-RELATED"/>
    <property type="match status" value="1"/>
</dbReference>
<feature type="binding site" evidence="3">
    <location>
        <position position="102"/>
    </location>
    <ligand>
        <name>Zn(2+)</name>
        <dbReference type="ChEBI" id="CHEBI:29105"/>
        <label>2</label>
    </ligand>
</feature>
<reference evidence="5" key="3">
    <citation type="submission" date="2021-09" db="EMBL/GenBank/DDBJ databases">
        <authorList>
            <person name="Gilroy R."/>
        </authorList>
    </citation>
    <scope>NUCLEOTIDE SEQUENCE</scope>
    <source>
        <strain evidence="5">CHK149-3286</strain>
    </source>
</reference>
<dbReference type="RefSeq" id="WP_103295175.1">
    <property type="nucleotide sequence ID" value="NZ_BKAQ01000008.1"/>
</dbReference>
<feature type="binding site" evidence="3">
    <location>
        <position position="175"/>
    </location>
    <ligand>
        <name>Zn(2+)</name>
        <dbReference type="ChEBI" id="CHEBI:29105"/>
        <label>1</label>
        <note>catalytic</note>
    </ligand>
</feature>
<feature type="binding site" evidence="3">
    <location>
        <position position="132"/>
    </location>
    <ligand>
        <name>Zn(2+)</name>
        <dbReference type="ChEBI" id="CHEBI:29105"/>
        <label>2</label>
    </ligand>
</feature>
<comment type="cofactor">
    <cofactor evidence="3">
        <name>Zn(2+)</name>
        <dbReference type="ChEBI" id="CHEBI:29105"/>
    </cofactor>
    <text evidence="3">Binds 2 Zn(2+) ions per subunit. One is catalytic and the other provides a structural contribution.</text>
</comment>
<dbReference type="Pfam" id="PF01116">
    <property type="entry name" value="F_bP_aldolase"/>
    <property type="match status" value="1"/>
</dbReference>
<evidence type="ECO:0000256" key="3">
    <source>
        <dbReference type="PIRSR" id="PIRSR001359-3"/>
    </source>
</evidence>
<reference evidence="5" key="2">
    <citation type="journal article" date="2021" name="PeerJ">
        <title>Extensive microbial diversity within the chicken gut microbiome revealed by metagenomics and culture.</title>
        <authorList>
            <person name="Gilroy R."/>
            <person name="Ravi A."/>
            <person name="Getino M."/>
            <person name="Pursley I."/>
            <person name="Horton D.L."/>
            <person name="Alikhan N.F."/>
            <person name="Baker D."/>
            <person name="Gharbi K."/>
            <person name="Hall N."/>
            <person name="Watson M."/>
            <person name="Adriaenssens E.M."/>
            <person name="Foster-Nyarko E."/>
            <person name="Jarju S."/>
            <person name="Secka A."/>
            <person name="Antonio M."/>
            <person name="Oren A."/>
            <person name="Chaudhuri R.R."/>
            <person name="La Ragione R."/>
            <person name="Hildebrand F."/>
            <person name="Pallen M.J."/>
        </authorList>
    </citation>
    <scope>NUCLEOTIDE SEQUENCE</scope>
    <source>
        <strain evidence="5">CHK149-3286</strain>
    </source>
</reference>
<organism evidence="5 7">
    <name type="scientific">Staphylococcus kloosii</name>
    <dbReference type="NCBI Taxonomy" id="29384"/>
    <lineage>
        <taxon>Bacteria</taxon>
        <taxon>Bacillati</taxon>
        <taxon>Bacillota</taxon>
        <taxon>Bacilli</taxon>
        <taxon>Bacillales</taxon>
        <taxon>Staphylococcaceae</taxon>
        <taxon>Staphylococcus</taxon>
    </lineage>
</organism>
<accession>A0A921GWK7</accession>
<dbReference type="EMBL" id="BKAQ01000008">
    <property type="protein sequence ID" value="GEP81899.1"/>
    <property type="molecule type" value="Genomic_DNA"/>
</dbReference>
<dbReference type="GO" id="GO:0008270">
    <property type="term" value="F:zinc ion binding"/>
    <property type="evidence" value="ECO:0007669"/>
    <property type="project" value="InterPro"/>
</dbReference>
<dbReference type="InterPro" id="IPR000771">
    <property type="entry name" value="FBA_II"/>
</dbReference>
<dbReference type="Proteomes" id="UP000706163">
    <property type="component" value="Unassembled WGS sequence"/>
</dbReference>
<reference evidence="4 6" key="1">
    <citation type="submission" date="2019-07" db="EMBL/GenBank/DDBJ databases">
        <title>Whole genome shotgun sequence of Staphylococcus kloosii NBRC 109624.</title>
        <authorList>
            <person name="Hosoyama A."/>
            <person name="Uohara A."/>
            <person name="Ohji S."/>
            <person name="Ichikawa N."/>
        </authorList>
    </citation>
    <scope>NUCLEOTIDE SEQUENCE [LARGE SCALE GENOMIC DNA]</scope>
    <source>
        <strain evidence="4 6">NBRC 109624</strain>
    </source>
</reference>